<dbReference type="EMBL" id="JABCRI010000002">
    <property type="protein sequence ID" value="KAF8409923.1"/>
    <property type="molecule type" value="Genomic_DNA"/>
</dbReference>
<dbReference type="PRINTS" id="PR00109">
    <property type="entry name" value="TYRKINASE"/>
</dbReference>
<accession>A0A835DMU9</accession>
<dbReference type="InterPro" id="IPR051681">
    <property type="entry name" value="Ser/Thr_Kinases-Pseudokinases"/>
</dbReference>
<dbReference type="PROSITE" id="PS50011">
    <property type="entry name" value="PROTEIN_KINASE_DOM"/>
    <property type="match status" value="1"/>
</dbReference>
<dbReference type="Gene3D" id="1.10.510.10">
    <property type="entry name" value="Transferase(Phosphotransferase) domain 1"/>
    <property type="match status" value="1"/>
</dbReference>
<reference evidence="3 4" key="1">
    <citation type="submission" date="2020-04" db="EMBL/GenBank/DDBJ databases">
        <title>Plant Genome Project.</title>
        <authorList>
            <person name="Zhang R.-G."/>
        </authorList>
    </citation>
    <scope>NUCLEOTIDE SEQUENCE [LARGE SCALE GENOMIC DNA]</scope>
    <source>
        <strain evidence="3">YNK0</strain>
        <tissue evidence="3">Leaf</tissue>
    </source>
</reference>
<dbReference type="OMA" id="MNMIVPF"/>
<comment type="caution">
    <text evidence="3">The sequence shown here is derived from an EMBL/GenBank/DDBJ whole genome shotgun (WGS) entry which is preliminary data.</text>
</comment>
<evidence type="ECO:0000259" key="2">
    <source>
        <dbReference type="PROSITE" id="PS50011"/>
    </source>
</evidence>
<dbReference type="OrthoDB" id="4062651at2759"/>
<proteinExistence type="predicted"/>
<dbReference type="PANTHER" id="PTHR44329">
    <property type="entry name" value="SERINE/THREONINE-PROTEIN KINASE TNNI3K-RELATED"/>
    <property type="match status" value="1"/>
</dbReference>
<dbReference type="Proteomes" id="UP000655225">
    <property type="component" value="Unassembled WGS sequence"/>
</dbReference>
<dbReference type="InterPro" id="IPR011009">
    <property type="entry name" value="Kinase-like_dom_sf"/>
</dbReference>
<dbReference type="SUPFAM" id="SSF56112">
    <property type="entry name" value="Protein kinase-like (PK-like)"/>
    <property type="match status" value="1"/>
</dbReference>
<dbReference type="Pfam" id="PF07714">
    <property type="entry name" value="PK_Tyr_Ser-Thr"/>
    <property type="match status" value="1"/>
</dbReference>
<dbReference type="Gene3D" id="3.30.200.20">
    <property type="entry name" value="Phosphorylase Kinase, domain 1"/>
    <property type="match status" value="1"/>
</dbReference>
<dbReference type="InterPro" id="IPR000719">
    <property type="entry name" value="Prot_kinase_dom"/>
</dbReference>
<feature type="domain" description="Protein kinase" evidence="2">
    <location>
        <begin position="52"/>
        <end position="312"/>
    </location>
</feature>
<organism evidence="3 4">
    <name type="scientific">Tetracentron sinense</name>
    <name type="common">Spur-leaf</name>
    <dbReference type="NCBI Taxonomy" id="13715"/>
    <lineage>
        <taxon>Eukaryota</taxon>
        <taxon>Viridiplantae</taxon>
        <taxon>Streptophyta</taxon>
        <taxon>Embryophyta</taxon>
        <taxon>Tracheophyta</taxon>
        <taxon>Spermatophyta</taxon>
        <taxon>Magnoliopsida</taxon>
        <taxon>Trochodendrales</taxon>
        <taxon>Trochodendraceae</taxon>
        <taxon>Tetracentron</taxon>
    </lineage>
</organism>
<keyword evidence="4" id="KW-1185">Reference proteome</keyword>
<name>A0A835DMU9_TETSI</name>
<evidence type="ECO:0000313" key="4">
    <source>
        <dbReference type="Proteomes" id="UP000655225"/>
    </source>
</evidence>
<dbReference type="PANTHER" id="PTHR44329:SF84">
    <property type="entry name" value="PROTEIN KINASE LIKE PROTEIN"/>
    <property type="match status" value="1"/>
</dbReference>
<dbReference type="GO" id="GO:0005524">
    <property type="term" value="F:ATP binding"/>
    <property type="evidence" value="ECO:0007669"/>
    <property type="project" value="InterPro"/>
</dbReference>
<feature type="region of interest" description="Disordered" evidence="1">
    <location>
        <begin position="1"/>
        <end position="33"/>
    </location>
</feature>
<dbReference type="InterPro" id="IPR001245">
    <property type="entry name" value="Ser-Thr/Tyr_kinase_cat_dom"/>
</dbReference>
<evidence type="ECO:0000256" key="1">
    <source>
        <dbReference type="SAM" id="MobiDB-lite"/>
    </source>
</evidence>
<sequence length="380" mass="42492">MAESGVSGREPINLYPVNPADNNGSGTHGHVQEGDAGGIKIPAALLIDLNHISIGSIISEGRHSIFYQGLYKTMSVAIKVIQPDKTSAVSPEGKDKFRREVIMLSKIKHENFVTFIGASIEPTMMIVTELLRGGSLQKYLWDIRPSCPDLQLSISFALDISRVMAHLHANGIIHRNLKPRNLLLTEDQKKLKLANFRLAREVEKMTTEAGTYRYMAPEMYSPDTLQCAGKKHYDHKVDVYSFSMVLWELLTNCMPFKGRNNIQIVYAVAKKVRPSVDNLPKDIGILLQSCWAEDPASRPEFMVITNSLSNFLDTLRSQQITPPQVFGIEQEKKSVASDSAGTHHLMEKCGEMEGMKSRSSTPRFLSCFDDCFSNDEPKMV</sequence>
<dbReference type="AlphaFoldDB" id="A0A835DMU9"/>
<dbReference type="GO" id="GO:0004674">
    <property type="term" value="F:protein serine/threonine kinase activity"/>
    <property type="evidence" value="ECO:0007669"/>
    <property type="project" value="TreeGrafter"/>
</dbReference>
<dbReference type="CDD" id="cd13999">
    <property type="entry name" value="STKc_MAP3K-like"/>
    <property type="match status" value="1"/>
</dbReference>
<evidence type="ECO:0000313" key="3">
    <source>
        <dbReference type="EMBL" id="KAF8409923.1"/>
    </source>
</evidence>
<gene>
    <name evidence="3" type="ORF">HHK36_002442</name>
</gene>
<protein>
    <recommendedName>
        <fullName evidence="2">Protein kinase domain-containing protein</fullName>
    </recommendedName>
</protein>